<keyword evidence="3" id="KW-1185">Reference proteome</keyword>
<dbReference type="EMBL" id="JALNTZ010000001">
    <property type="protein sequence ID" value="KAJ3666235.1"/>
    <property type="molecule type" value="Genomic_DNA"/>
</dbReference>
<accession>A0AA38J2E2</accession>
<dbReference type="Proteomes" id="UP001168821">
    <property type="component" value="Unassembled WGS sequence"/>
</dbReference>
<organism evidence="2 3">
    <name type="scientific">Zophobas morio</name>
    <dbReference type="NCBI Taxonomy" id="2755281"/>
    <lineage>
        <taxon>Eukaryota</taxon>
        <taxon>Metazoa</taxon>
        <taxon>Ecdysozoa</taxon>
        <taxon>Arthropoda</taxon>
        <taxon>Hexapoda</taxon>
        <taxon>Insecta</taxon>
        <taxon>Pterygota</taxon>
        <taxon>Neoptera</taxon>
        <taxon>Endopterygota</taxon>
        <taxon>Coleoptera</taxon>
        <taxon>Polyphaga</taxon>
        <taxon>Cucujiformia</taxon>
        <taxon>Tenebrionidae</taxon>
        <taxon>Zophobas</taxon>
    </lineage>
</organism>
<evidence type="ECO:0000313" key="3">
    <source>
        <dbReference type="Proteomes" id="UP001168821"/>
    </source>
</evidence>
<dbReference type="InterPro" id="IPR011009">
    <property type="entry name" value="Kinase-like_dom_sf"/>
</dbReference>
<gene>
    <name evidence="2" type="ORF">Zmor_001688</name>
</gene>
<dbReference type="Gene3D" id="3.90.1200.10">
    <property type="match status" value="1"/>
</dbReference>
<dbReference type="InterPro" id="IPR004119">
    <property type="entry name" value="EcKL"/>
</dbReference>
<evidence type="ECO:0000313" key="2">
    <source>
        <dbReference type="EMBL" id="KAJ3666235.1"/>
    </source>
</evidence>
<dbReference type="Pfam" id="PF02958">
    <property type="entry name" value="EcKL"/>
    <property type="match status" value="1"/>
</dbReference>
<feature type="domain" description="CHK kinase-like" evidence="1">
    <location>
        <begin position="130"/>
        <end position="324"/>
    </location>
</feature>
<comment type="caution">
    <text evidence="2">The sequence shown here is derived from an EMBL/GenBank/DDBJ whole genome shotgun (WGS) entry which is preliminary data.</text>
</comment>
<dbReference type="InterPro" id="IPR015897">
    <property type="entry name" value="CHK_kinase-like"/>
</dbReference>
<dbReference type="SMART" id="SM00587">
    <property type="entry name" value="CHK"/>
    <property type="match status" value="1"/>
</dbReference>
<dbReference type="AlphaFoldDB" id="A0AA38J2E2"/>
<sequence length="413" mass="47797">MVTENTLESEIKSWLDIILEKENLKNLSVQISGKTEKGDGYIGDVVFARAAGTAENESTKEYDLVLKCSKSSQALREDRRFIDTFINEMYIYDKILPLFIQFQHDRGISEVFKNIPKSYGTLALENREVVVLENLKSIGYELWPRQKPLTRKHIDLVMQAYGKYHATSIAFKQQEPEKYQEIVNTLRENLKSFAKSGPGLTTMKKCVEDAYEILKNDLDESTLLKWKSLGDNIQSVLEEIRNAEAMNVILHGDCWSNNFMYKYEDEDKSIPTEVVILDWQLARPAVLICDLSYFLFCCISENDIHNMEDVLNVYYKHFSEHLAEFGIDSNVLYPLNQLMDDWKKYCKYGIMFASMLLRITAIGKEDVVDVAEAVEMGKDFGESFVNEMKDNDKLIFKSRIQYIVEYVVKHGLI</sequence>
<evidence type="ECO:0000259" key="1">
    <source>
        <dbReference type="SMART" id="SM00587"/>
    </source>
</evidence>
<dbReference type="PANTHER" id="PTHR11012:SF30">
    <property type="entry name" value="PROTEIN KINASE-LIKE DOMAIN-CONTAINING"/>
    <property type="match status" value="1"/>
</dbReference>
<reference evidence="2" key="1">
    <citation type="journal article" date="2023" name="G3 (Bethesda)">
        <title>Whole genome assemblies of Zophobas morio and Tenebrio molitor.</title>
        <authorList>
            <person name="Kaur S."/>
            <person name="Stinson S.A."/>
            <person name="diCenzo G.C."/>
        </authorList>
    </citation>
    <scope>NUCLEOTIDE SEQUENCE</scope>
    <source>
        <strain evidence="2">QUZm001</strain>
    </source>
</reference>
<dbReference type="SUPFAM" id="SSF56112">
    <property type="entry name" value="Protein kinase-like (PK-like)"/>
    <property type="match status" value="1"/>
</dbReference>
<proteinExistence type="predicted"/>
<dbReference type="PANTHER" id="PTHR11012">
    <property type="entry name" value="PROTEIN KINASE-LIKE DOMAIN-CONTAINING"/>
    <property type="match status" value="1"/>
</dbReference>
<name>A0AA38J2E2_9CUCU</name>
<protein>
    <recommendedName>
        <fullName evidence="1">CHK kinase-like domain-containing protein</fullName>
    </recommendedName>
</protein>